<accession>A0A1S3BEK3</accession>
<evidence type="ECO:0000313" key="6">
    <source>
        <dbReference type="EnsemblPlants" id="MELO3C012015.2.1"/>
    </source>
</evidence>
<evidence type="ECO:0000256" key="4">
    <source>
        <dbReference type="SAM" id="MobiDB-lite"/>
    </source>
</evidence>
<keyword evidence="1 5" id="KW-0812">Transmembrane</keyword>
<dbReference type="GO" id="GO:0022857">
    <property type="term" value="F:transmembrane transporter activity"/>
    <property type="evidence" value="ECO:0007669"/>
    <property type="project" value="InterPro"/>
</dbReference>
<dbReference type="GeneID" id="103489028"/>
<feature type="region of interest" description="Disordered" evidence="4">
    <location>
        <begin position="346"/>
        <end position="375"/>
    </location>
</feature>
<keyword evidence="7" id="KW-1185">Reference proteome</keyword>
<sequence>MIMEVKGGRILEMVVPFLAMVTMEGCTIALTILAKTAITYGMSTFVFVVYTNAVASVILLPYSFIFHYNQRLEFQQSLFSFPLLLRVFLLGLTGICISQNLAFLGLSYSSPIVVCAMGLMLPSISFLLSILLGKTKIEWENPNFITKVVGTVISVIGATCEELYLGPTVRQHPSSSTHLQFKQKLLVFTSTTDRWIFGGLLLAAATLCVSIWNIIQLGVVKQYSQVMKVGSFYSIVGTFMSAIVAYFVVNDSSAWTIKSSFDLYLIIATGTFSGLIRNRVQIWCMQKKGPHYVPMFKPFGILFATFFGATFFGDTFHYGSVMAAFIAGMGYLTVMWGQVNEDRGVGKDKDVDDKNNDDSLSSAKVPLLDDEESNV</sequence>
<evidence type="ECO:0000313" key="7">
    <source>
        <dbReference type="Proteomes" id="UP001652600"/>
    </source>
</evidence>
<dbReference type="eggNOG" id="ENOG502QW2M">
    <property type="taxonomic scope" value="Eukaryota"/>
</dbReference>
<dbReference type="AlphaFoldDB" id="A0A1S3BEK3"/>
<feature type="transmembrane region" description="Helical" evidence="5">
    <location>
        <begin position="292"/>
        <end position="312"/>
    </location>
</feature>
<dbReference type="KEGG" id="cmo:103489028"/>
<reference evidence="8" key="2">
    <citation type="submission" date="2025-04" db="UniProtKB">
        <authorList>
            <consortium name="RefSeq"/>
        </authorList>
    </citation>
    <scope>IDENTIFICATION</scope>
</reference>
<evidence type="ECO:0000256" key="2">
    <source>
        <dbReference type="ARBA" id="ARBA00022989"/>
    </source>
</evidence>
<feature type="transmembrane region" description="Helical" evidence="5">
    <location>
        <begin position="261"/>
        <end position="280"/>
    </location>
</feature>
<feature type="transmembrane region" description="Helical" evidence="5">
    <location>
        <begin position="195"/>
        <end position="220"/>
    </location>
</feature>
<dbReference type="InterPro" id="IPR030184">
    <property type="entry name" value="WAT1-related"/>
</dbReference>
<feature type="compositionally biased region" description="Basic and acidic residues" evidence="4">
    <location>
        <begin position="346"/>
        <end position="357"/>
    </location>
</feature>
<feature type="transmembrane region" description="Helical" evidence="5">
    <location>
        <begin position="40"/>
        <end position="62"/>
    </location>
</feature>
<feature type="transmembrane region" description="Helical" evidence="5">
    <location>
        <begin position="12"/>
        <end position="34"/>
    </location>
</feature>
<protein>
    <submittedName>
        <fullName evidence="8">WAT1-related protein At1g70260</fullName>
    </submittedName>
</protein>
<dbReference type="RefSeq" id="XP_008446238.1">
    <property type="nucleotide sequence ID" value="XM_008448016.1"/>
</dbReference>
<dbReference type="Proteomes" id="UP001652600">
    <property type="component" value="Chromosome 10"/>
</dbReference>
<feature type="transmembrane region" description="Helical" evidence="5">
    <location>
        <begin position="318"/>
        <end position="339"/>
    </location>
</feature>
<organism evidence="7 8">
    <name type="scientific">Cucumis melo</name>
    <name type="common">Muskmelon</name>
    <dbReference type="NCBI Taxonomy" id="3656"/>
    <lineage>
        <taxon>Eukaryota</taxon>
        <taxon>Viridiplantae</taxon>
        <taxon>Streptophyta</taxon>
        <taxon>Embryophyta</taxon>
        <taxon>Tracheophyta</taxon>
        <taxon>Spermatophyta</taxon>
        <taxon>Magnoliopsida</taxon>
        <taxon>eudicotyledons</taxon>
        <taxon>Gunneridae</taxon>
        <taxon>Pentapetalae</taxon>
        <taxon>rosids</taxon>
        <taxon>fabids</taxon>
        <taxon>Cucurbitales</taxon>
        <taxon>Cucurbitaceae</taxon>
        <taxon>Benincaseae</taxon>
        <taxon>Cucumis</taxon>
    </lineage>
</organism>
<dbReference type="OrthoDB" id="1733956at2759"/>
<keyword evidence="3 5" id="KW-0472">Membrane</keyword>
<evidence type="ECO:0000256" key="3">
    <source>
        <dbReference type="ARBA" id="ARBA00023136"/>
    </source>
</evidence>
<feature type="transmembrane region" description="Helical" evidence="5">
    <location>
        <begin position="83"/>
        <end position="102"/>
    </location>
</feature>
<feature type="transmembrane region" description="Helical" evidence="5">
    <location>
        <begin position="108"/>
        <end position="132"/>
    </location>
</feature>
<dbReference type="PANTHER" id="PTHR31218">
    <property type="entry name" value="WAT1-RELATED PROTEIN"/>
    <property type="match status" value="1"/>
</dbReference>
<evidence type="ECO:0000256" key="5">
    <source>
        <dbReference type="SAM" id="Phobius"/>
    </source>
</evidence>
<reference evidence="6" key="1">
    <citation type="submission" date="2023-03" db="UniProtKB">
        <authorList>
            <consortium name="EnsemblPlants"/>
        </authorList>
    </citation>
    <scope>IDENTIFICATION</scope>
</reference>
<name>A0A1S3BEK3_CUCME</name>
<dbReference type="EnsemblPlants" id="MELO3C012015.2.1">
    <property type="protein sequence ID" value="MELO3C012015.2.1"/>
    <property type="gene ID" value="MELO3C012015.2"/>
</dbReference>
<feature type="transmembrane region" description="Helical" evidence="5">
    <location>
        <begin position="232"/>
        <end position="249"/>
    </location>
</feature>
<evidence type="ECO:0000313" key="8">
    <source>
        <dbReference type="RefSeq" id="XP_008446238.1"/>
    </source>
</evidence>
<dbReference type="GO" id="GO:0016020">
    <property type="term" value="C:membrane"/>
    <property type="evidence" value="ECO:0007669"/>
    <property type="project" value="InterPro"/>
</dbReference>
<keyword evidence="2 5" id="KW-1133">Transmembrane helix</keyword>
<dbReference type="InParanoid" id="A0A1S3BEK3"/>
<evidence type="ECO:0000256" key="1">
    <source>
        <dbReference type="ARBA" id="ARBA00022692"/>
    </source>
</evidence>
<dbReference type="Gramene" id="MELO3C012015.2.1">
    <property type="protein sequence ID" value="MELO3C012015.2.1"/>
    <property type="gene ID" value="MELO3C012015.2"/>
</dbReference>
<gene>
    <name evidence="8" type="primary">LOC103489028</name>
    <name evidence="6" type="synonym">103489028</name>
</gene>
<proteinExistence type="predicted"/>